<keyword evidence="2" id="KW-1185">Reference proteome</keyword>
<name>A0A8B6FN45_MYTGA</name>
<dbReference type="EMBL" id="UYJE01007037">
    <property type="protein sequence ID" value="VDI51253.1"/>
    <property type="molecule type" value="Genomic_DNA"/>
</dbReference>
<comment type="caution">
    <text evidence="1">The sequence shown here is derived from an EMBL/GenBank/DDBJ whole genome shotgun (WGS) entry which is preliminary data.</text>
</comment>
<protein>
    <submittedName>
        <fullName evidence="1">Uncharacterized protein</fullName>
    </submittedName>
</protein>
<gene>
    <name evidence="1" type="ORF">MGAL_10B024408</name>
</gene>
<feature type="non-terminal residue" evidence="1">
    <location>
        <position position="71"/>
    </location>
</feature>
<dbReference type="AlphaFoldDB" id="A0A8B6FN45"/>
<sequence length="71" mass="8181">QSKTKCNTDIDRTMFLTHPRLLQCLRYIATTYSYYRYDGTHLSKIANDIYLNNLQGALEKFMTSGGPAIFP</sequence>
<proteinExistence type="predicted"/>
<dbReference type="Proteomes" id="UP000596742">
    <property type="component" value="Unassembled WGS sequence"/>
</dbReference>
<accession>A0A8B6FN45</accession>
<evidence type="ECO:0000313" key="1">
    <source>
        <dbReference type="EMBL" id="VDI51253.1"/>
    </source>
</evidence>
<reference evidence="1" key="1">
    <citation type="submission" date="2018-11" db="EMBL/GenBank/DDBJ databases">
        <authorList>
            <person name="Alioto T."/>
            <person name="Alioto T."/>
        </authorList>
    </citation>
    <scope>NUCLEOTIDE SEQUENCE</scope>
</reference>
<organism evidence="1 2">
    <name type="scientific">Mytilus galloprovincialis</name>
    <name type="common">Mediterranean mussel</name>
    <dbReference type="NCBI Taxonomy" id="29158"/>
    <lineage>
        <taxon>Eukaryota</taxon>
        <taxon>Metazoa</taxon>
        <taxon>Spiralia</taxon>
        <taxon>Lophotrochozoa</taxon>
        <taxon>Mollusca</taxon>
        <taxon>Bivalvia</taxon>
        <taxon>Autobranchia</taxon>
        <taxon>Pteriomorphia</taxon>
        <taxon>Mytilida</taxon>
        <taxon>Mytiloidea</taxon>
        <taxon>Mytilidae</taxon>
        <taxon>Mytilinae</taxon>
        <taxon>Mytilus</taxon>
    </lineage>
</organism>
<evidence type="ECO:0000313" key="2">
    <source>
        <dbReference type="Proteomes" id="UP000596742"/>
    </source>
</evidence>
<feature type="non-terminal residue" evidence="1">
    <location>
        <position position="1"/>
    </location>
</feature>